<protein>
    <submittedName>
        <fullName evidence="1">Uncharacterized protein</fullName>
    </submittedName>
</protein>
<comment type="caution">
    <text evidence="1">The sequence shown here is derived from an EMBL/GenBank/DDBJ whole genome shotgun (WGS) entry which is preliminary data.</text>
</comment>
<keyword evidence="2" id="KW-1185">Reference proteome</keyword>
<feature type="non-terminal residue" evidence="1">
    <location>
        <position position="1"/>
    </location>
</feature>
<name>A0AAV5WKJ2_9BILA</name>
<reference evidence="1" key="1">
    <citation type="submission" date="2023-10" db="EMBL/GenBank/DDBJ databases">
        <title>Genome assembly of Pristionchus species.</title>
        <authorList>
            <person name="Yoshida K."/>
            <person name="Sommer R.J."/>
        </authorList>
    </citation>
    <scope>NUCLEOTIDE SEQUENCE</scope>
    <source>
        <strain evidence="1">RS5133</strain>
    </source>
</reference>
<evidence type="ECO:0000313" key="1">
    <source>
        <dbReference type="EMBL" id="GMT30324.1"/>
    </source>
</evidence>
<gene>
    <name evidence="1" type="ORF">PFISCL1PPCAC_21621</name>
</gene>
<feature type="non-terminal residue" evidence="1">
    <location>
        <position position="118"/>
    </location>
</feature>
<evidence type="ECO:0000313" key="2">
    <source>
        <dbReference type="Proteomes" id="UP001432322"/>
    </source>
</evidence>
<sequence>FSINGVVPRAHTGNGRIYADLLVVTRQQKGTPRRRIRRTADLLFISSYATARSAVAGFGDWRTRDGEGDEQCGCVLEFTPSHLVGHDQSTRRPLFPARLLHAHRAPQDSRPDSLPRWS</sequence>
<dbReference type="AlphaFoldDB" id="A0AAV5WKJ2"/>
<dbReference type="Proteomes" id="UP001432322">
    <property type="component" value="Unassembled WGS sequence"/>
</dbReference>
<organism evidence="1 2">
    <name type="scientific">Pristionchus fissidentatus</name>
    <dbReference type="NCBI Taxonomy" id="1538716"/>
    <lineage>
        <taxon>Eukaryota</taxon>
        <taxon>Metazoa</taxon>
        <taxon>Ecdysozoa</taxon>
        <taxon>Nematoda</taxon>
        <taxon>Chromadorea</taxon>
        <taxon>Rhabditida</taxon>
        <taxon>Rhabditina</taxon>
        <taxon>Diplogasteromorpha</taxon>
        <taxon>Diplogasteroidea</taxon>
        <taxon>Neodiplogasteridae</taxon>
        <taxon>Pristionchus</taxon>
    </lineage>
</organism>
<dbReference type="EMBL" id="BTSY01000005">
    <property type="protein sequence ID" value="GMT30324.1"/>
    <property type="molecule type" value="Genomic_DNA"/>
</dbReference>
<accession>A0AAV5WKJ2</accession>
<proteinExistence type="predicted"/>